<sequence>MTELFANKYRIPSARLQSWDYGNEAMYFVTICTKYKECYFGEIVCKDDRDCTSMPKCKLTPTIIGKVAYDEWYKTIELRPDMNLELAEFVVMPNHIHGIIMIGQNKYNLQRLTINQNNYNTSSDDLRYGKRDAMHRTTSQNQFAPQSKNLASIVRGYKSAVTSFAHNNNIPFDWQPRFYDRIIRTQDEYIKIANYIINNPANWQKDKLYK</sequence>
<accession>A0A098LFR8</accession>
<dbReference type="Proteomes" id="UP000030185">
    <property type="component" value="Unassembled WGS sequence"/>
</dbReference>
<comment type="caution">
    <text evidence="2">The sequence shown here is derived from an EMBL/GenBank/DDBJ whole genome shotgun (WGS) entry which is preliminary data.</text>
</comment>
<dbReference type="GO" id="GO:0006313">
    <property type="term" value="P:DNA transposition"/>
    <property type="evidence" value="ECO:0007669"/>
    <property type="project" value="InterPro"/>
</dbReference>
<dbReference type="GO" id="GO:0004803">
    <property type="term" value="F:transposase activity"/>
    <property type="evidence" value="ECO:0007669"/>
    <property type="project" value="InterPro"/>
</dbReference>
<reference evidence="2 3" key="1">
    <citation type="submission" date="2014-09" db="EMBL/GenBank/DDBJ databases">
        <title>Sporocytophaga myxococcoides PG-01 genome sequencing.</title>
        <authorList>
            <person name="Liu L."/>
            <person name="Gao P.J."/>
            <person name="Chen G.J."/>
            <person name="Wang L.S."/>
        </authorList>
    </citation>
    <scope>NUCLEOTIDE SEQUENCE [LARGE SCALE GENOMIC DNA]</scope>
    <source>
        <strain evidence="2 3">PG-01</strain>
    </source>
</reference>
<dbReference type="PANTHER" id="PTHR36966:SF1">
    <property type="entry name" value="REP-ASSOCIATED TYROSINE TRANSPOSASE"/>
    <property type="match status" value="1"/>
</dbReference>
<name>A0A098LFR8_9BACT</name>
<dbReference type="InterPro" id="IPR036515">
    <property type="entry name" value="Transposase_17_sf"/>
</dbReference>
<dbReference type="SUPFAM" id="SSF143422">
    <property type="entry name" value="Transposase IS200-like"/>
    <property type="match status" value="1"/>
</dbReference>
<dbReference type="AlphaFoldDB" id="A0A098LFR8"/>
<dbReference type="GO" id="GO:0043565">
    <property type="term" value="F:sequence-specific DNA binding"/>
    <property type="evidence" value="ECO:0007669"/>
    <property type="project" value="TreeGrafter"/>
</dbReference>
<dbReference type="RefSeq" id="WP_045464832.1">
    <property type="nucleotide sequence ID" value="NZ_BBLT01000006.1"/>
</dbReference>
<evidence type="ECO:0000313" key="2">
    <source>
        <dbReference type="EMBL" id="GAL85815.1"/>
    </source>
</evidence>
<evidence type="ECO:0000259" key="1">
    <source>
        <dbReference type="SMART" id="SM01321"/>
    </source>
</evidence>
<organism evidence="2 3">
    <name type="scientific">Sporocytophaga myxococcoides</name>
    <dbReference type="NCBI Taxonomy" id="153721"/>
    <lineage>
        <taxon>Bacteria</taxon>
        <taxon>Pseudomonadati</taxon>
        <taxon>Bacteroidota</taxon>
        <taxon>Cytophagia</taxon>
        <taxon>Cytophagales</taxon>
        <taxon>Cytophagaceae</taxon>
        <taxon>Sporocytophaga</taxon>
    </lineage>
</organism>
<dbReference type="SMART" id="SM01321">
    <property type="entry name" value="Y1_Tnp"/>
    <property type="match status" value="1"/>
</dbReference>
<dbReference type="PANTHER" id="PTHR36966">
    <property type="entry name" value="REP-ASSOCIATED TYROSINE TRANSPOSASE"/>
    <property type="match status" value="1"/>
</dbReference>
<dbReference type="eggNOG" id="COG1943">
    <property type="taxonomic scope" value="Bacteria"/>
</dbReference>
<dbReference type="Gene3D" id="3.30.70.1290">
    <property type="entry name" value="Transposase IS200-like"/>
    <property type="match status" value="1"/>
</dbReference>
<dbReference type="OrthoDB" id="9794403at2"/>
<dbReference type="InterPro" id="IPR002686">
    <property type="entry name" value="Transposase_17"/>
</dbReference>
<dbReference type="EMBL" id="BBLT01000006">
    <property type="protein sequence ID" value="GAL85815.1"/>
    <property type="molecule type" value="Genomic_DNA"/>
</dbReference>
<feature type="domain" description="Transposase IS200-like" evidence="1">
    <location>
        <begin position="22"/>
        <end position="199"/>
    </location>
</feature>
<evidence type="ECO:0000313" key="3">
    <source>
        <dbReference type="Proteomes" id="UP000030185"/>
    </source>
</evidence>
<dbReference type="InterPro" id="IPR052715">
    <property type="entry name" value="RAYT_transposase"/>
</dbReference>
<gene>
    <name evidence="2" type="ORF">MYP_3044</name>
</gene>
<protein>
    <recommendedName>
        <fullName evidence="1">Transposase IS200-like domain-containing protein</fullName>
    </recommendedName>
</protein>
<proteinExistence type="predicted"/>
<dbReference type="STRING" id="153721.MYP_3044"/>
<keyword evidence="3" id="KW-1185">Reference proteome</keyword>